<feature type="region of interest" description="Disordered" evidence="1">
    <location>
        <begin position="31"/>
        <end position="63"/>
    </location>
</feature>
<accession>A0A7W6DHX9</accession>
<dbReference type="InterPro" id="IPR018649">
    <property type="entry name" value="SHOCT"/>
</dbReference>
<keyword evidence="2" id="KW-0812">Transmembrane</keyword>
<proteinExistence type="predicted"/>
<feature type="compositionally biased region" description="Pro residues" evidence="1">
    <location>
        <begin position="101"/>
        <end position="111"/>
    </location>
</feature>
<evidence type="ECO:0000313" key="5">
    <source>
        <dbReference type="Proteomes" id="UP000552757"/>
    </source>
</evidence>
<gene>
    <name evidence="4" type="ORF">GGR44_003282</name>
</gene>
<dbReference type="EMBL" id="JACIEB010000010">
    <property type="protein sequence ID" value="MBB3983586.1"/>
    <property type="molecule type" value="Genomic_DNA"/>
</dbReference>
<keyword evidence="5" id="KW-1185">Reference proteome</keyword>
<evidence type="ECO:0000256" key="1">
    <source>
        <dbReference type="SAM" id="MobiDB-lite"/>
    </source>
</evidence>
<dbReference type="Pfam" id="PF09851">
    <property type="entry name" value="SHOCT"/>
    <property type="match status" value="1"/>
</dbReference>
<dbReference type="AlphaFoldDB" id="A0A7W6DHX9"/>
<name>A0A7W6DHX9_9SPHN</name>
<organism evidence="4 5">
    <name type="scientific">Sphingobium fontiphilum</name>
    <dbReference type="NCBI Taxonomy" id="944425"/>
    <lineage>
        <taxon>Bacteria</taxon>
        <taxon>Pseudomonadati</taxon>
        <taxon>Pseudomonadota</taxon>
        <taxon>Alphaproteobacteria</taxon>
        <taxon>Sphingomonadales</taxon>
        <taxon>Sphingomonadaceae</taxon>
        <taxon>Sphingobium</taxon>
    </lineage>
</organism>
<protein>
    <recommendedName>
        <fullName evidence="3">SHOCT domain-containing protein</fullName>
    </recommendedName>
</protein>
<keyword evidence="2" id="KW-1133">Transmembrane helix</keyword>
<feature type="compositionally biased region" description="Basic and acidic residues" evidence="1">
    <location>
        <begin position="39"/>
        <end position="57"/>
    </location>
</feature>
<feature type="region of interest" description="Disordered" evidence="1">
    <location>
        <begin position="90"/>
        <end position="120"/>
    </location>
</feature>
<keyword evidence="2" id="KW-0472">Membrane</keyword>
<dbReference type="RefSeq" id="WP_183956531.1">
    <property type="nucleotide sequence ID" value="NZ_JACIEB010000010.1"/>
</dbReference>
<dbReference type="Proteomes" id="UP000552757">
    <property type="component" value="Unassembled WGS sequence"/>
</dbReference>
<evidence type="ECO:0000313" key="4">
    <source>
        <dbReference type="EMBL" id="MBB3983586.1"/>
    </source>
</evidence>
<comment type="caution">
    <text evidence="4">The sequence shown here is derived from an EMBL/GenBank/DDBJ whole genome shotgun (WGS) entry which is preliminary data.</text>
</comment>
<sequence>MDDQLTQLERLALLHAQGALTQEEFAAEKARILSAAHDQTPERRTGTWDKPRAETKQPPRKVQRKTAMIALAGLAGLIGAGSYYVLRGQDSTSPAASEPPTSLPAPSPTPTPAASTDMAPATAMPLDDSIQFANAANCEASKGTEALFNNILTPPQGDVANISAKPIRVGPDQIEIIPAFNKQAGEGSDTVYESVATFPQPSTWHGLRVTGVSASLYVIPEADSTYTRQIRFKEDPGALRAALNRQGFNLPRAPAYAELQDDACGGSMQIVDMPEGSALQCSWGC</sequence>
<feature type="transmembrane region" description="Helical" evidence="2">
    <location>
        <begin position="66"/>
        <end position="86"/>
    </location>
</feature>
<reference evidence="4 5" key="1">
    <citation type="submission" date="2020-08" db="EMBL/GenBank/DDBJ databases">
        <title>Genomic Encyclopedia of Type Strains, Phase IV (KMG-IV): sequencing the most valuable type-strain genomes for metagenomic binning, comparative biology and taxonomic classification.</title>
        <authorList>
            <person name="Goeker M."/>
        </authorList>
    </citation>
    <scope>NUCLEOTIDE SEQUENCE [LARGE SCALE GENOMIC DNA]</scope>
    <source>
        <strain evidence="4 5">DSM 29348</strain>
    </source>
</reference>
<evidence type="ECO:0000259" key="3">
    <source>
        <dbReference type="Pfam" id="PF09851"/>
    </source>
</evidence>
<evidence type="ECO:0000256" key="2">
    <source>
        <dbReference type="SAM" id="Phobius"/>
    </source>
</evidence>
<feature type="compositionally biased region" description="Low complexity" evidence="1">
    <location>
        <begin position="91"/>
        <end position="100"/>
    </location>
</feature>
<feature type="domain" description="SHOCT" evidence="3">
    <location>
        <begin position="6"/>
        <end position="33"/>
    </location>
</feature>